<comment type="subcellular location">
    <subcellularLocation>
        <location evidence="1">Cell membrane</location>
        <topology evidence="1">Multi-pass membrane protein</topology>
    </subcellularLocation>
</comment>
<sequence>MSEFGVDRRRATRVHWQRLGLLGAFLVGLWLFFHLFSPILLPFVVAAGLAYFLDPAVSRLEQLGVRRWLGTLVLLFALGILVVLFILQLYPVIADQAAALAQSLPGYIGTAQKDFGHLINDLQERLGPGQVSAKLRDIAANQAGAIVSFAGTAVTNIIGSGFAVVNVLTLLIVTPIVTFYLLRDWPSIIRHVDNWLPRPYEAVIRAQAMEVNRVLAAWIRGQAICCLVLALVYALGLTLVGLDFGLIVGLAAGLLSFIPYVGTLLGGITAILISLNQNPGWHGILMVLIVFGCGQAFNDYVIQPRFLGDRLGLPAVWVIFSLFAGGAVFGFLGIMLAVPVTATLGALTRFWLRRYLQSPLYLDPAPE</sequence>
<feature type="transmembrane region" description="Helical" evidence="8">
    <location>
        <begin position="215"/>
        <end position="240"/>
    </location>
</feature>
<keyword evidence="5 8" id="KW-0812">Transmembrane</keyword>
<feature type="transmembrane region" description="Helical" evidence="8">
    <location>
        <begin position="280"/>
        <end position="297"/>
    </location>
</feature>
<keyword evidence="6 8" id="KW-1133">Transmembrane helix</keyword>
<dbReference type="PANTHER" id="PTHR21716:SF53">
    <property type="entry name" value="PERMEASE PERM-RELATED"/>
    <property type="match status" value="1"/>
</dbReference>
<evidence type="ECO:0000256" key="6">
    <source>
        <dbReference type="ARBA" id="ARBA00022989"/>
    </source>
</evidence>
<evidence type="ECO:0000256" key="5">
    <source>
        <dbReference type="ARBA" id="ARBA00022692"/>
    </source>
</evidence>
<comment type="caution">
    <text evidence="9">The sequence shown here is derived from an EMBL/GenBank/DDBJ whole genome shotgun (WGS) entry which is preliminary data.</text>
</comment>
<comment type="similarity">
    <text evidence="2">Belongs to the autoinducer-2 exporter (AI-2E) (TC 2.A.86) family.</text>
</comment>
<feature type="transmembrane region" description="Helical" evidence="8">
    <location>
        <begin position="69"/>
        <end position="90"/>
    </location>
</feature>
<evidence type="ECO:0000313" key="10">
    <source>
        <dbReference type="Proteomes" id="UP000553706"/>
    </source>
</evidence>
<keyword evidence="4" id="KW-1003">Cell membrane</keyword>
<dbReference type="AlphaFoldDB" id="A0A840VR81"/>
<evidence type="ECO:0000256" key="2">
    <source>
        <dbReference type="ARBA" id="ARBA00009773"/>
    </source>
</evidence>
<dbReference type="PANTHER" id="PTHR21716">
    <property type="entry name" value="TRANSMEMBRANE PROTEIN"/>
    <property type="match status" value="1"/>
</dbReference>
<dbReference type="EMBL" id="JACHFJ010000012">
    <property type="protein sequence ID" value="MBB5374101.1"/>
    <property type="molecule type" value="Genomic_DNA"/>
</dbReference>
<evidence type="ECO:0000256" key="1">
    <source>
        <dbReference type="ARBA" id="ARBA00004651"/>
    </source>
</evidence>
<dbReference type="Proteomes" id="UP000553706">
    <property type="component" value="Unassembled WGS sequence"/>
</dbReference>
<gene>
    <name evidence="9" type="ORF">HNP71_002371</name>
</gene>
<organism evidence="9 10">
    <name type="scientific">Acidocella aromatica</name>
    <dbReference type="NCBI Taxonomy" id="1303579"/>
    <lineage>
        <taxon>Bacteria</taxon>
        <taxon>Pseudomonadati</taxon>
        <taxon>Pseudomonadota</taxon>
        <taxon>Alphaproteobacteria</taxon>
        <taxon>Acetobacterales</taxon>
        <taxon>Acidocellaceae</taxon>
        <taxon>Acidocella</taxon>
    </lineage>
</organism>
<keyword evidence="3" id="KW-0813">Transport</keyword>
<keyword evidence="7 8" id="KW-0472">Membrane</keyword>
<feature type="transmembrane region" description="Helical" evidence="8">
    <location>
        <begin position="317"/>
        <end position="347"/>
    </location>
</feature>
<dbReference type="InterPro" id="IPR002549">
    <property type="entry name" value="AI-2E-like"/>
</dbReference>
<dbReference type="GO" id="GO:0055085">
    <property type="term" value="P:transmembrane transport"/>
    <property type="evidence" value="ECO:0007669"/>
    <property type="project" value="TreeGrafter"/>
</dbReference>
<reference evidence="9 10" key="1">
    <citation type="submission" date="2020-08" db="EMBL/GenBank/DDBJ databases">
        <title>Genomic Encyclopedia of Type Strains, Phase IV (KMG-IV): sequencing the most valuable type-strain genomes for metagenomic binning, comparative biology and taxonomic classification.</title>
        <authorList>
            <person name="Goeker M."/>
        </authorList>
    </citation>
    <scope>NUCLEOTIDE SEQUENCE [LARGE SCALE GENOMIC DNA]</scope>
    <source>
        <strain evidence="9 10">DSM 27026</strain>
    </source>
</reference>
<keyword evidence="10" id="KW-1185">Reference proteome</keyword>
<evidence type="ECO:0000256" key="4">
    <source>
        <dbReference type="ARBA" id="ARBA00022475"/>
    </source>
</evidence>
<name>A0A840VR81_9PROT</name>
<feature type="transmembrane region" description="Helical" evidence="8">
    <location>
        <begin position="157"/>
        <end position="182"/>
    </location>
</feature>
<evidence type="ECO:0000256" key="8">
    <source>
        <dbReference type="SAM" id="Phobius"/>
    </source>
</evidence>
<dbReference type="RefSeq" id="WP_183267117.1">
    <property type="nucleotide sequence ID" value="NZ_JACHFJ010000012.1"/>
</dbReference>
<feature type="transmembrane region" description="Helical" evidence="8">
    <location>
        <begin position="16"/>
        <end position="33"/>
    </location>
</feature>
<dbReference type="GO" id="GO:0005886">
    <property type="term" value="C:plasma membrane"/>
    <property type="evidence" value="ECO:0007669"/>
    <property type="project" value="UniProtKB-SubCell"/>
</dbReference>
<feature type="transmembrane region" description="Helical" evidence="8">
    <location>
        <begin position="246"/>
        <end position="273"/>
    </location>
</feature>
<dbReference type="Pfam" id="PF01594">
    <property type="entry name" value="AI-2E_transport"/>
    <property type="match status" value="1"/>
</dbReference>
<accession>A0A840VR81</accession>
<protein>
    <submittedName>
        <fullName evidence="9">Putative PurR-regulated permease PerM</fullName>
    </submittedName>
</protein>
<evidence type="ECO:0000256" key="3">
    <source>
        <dbReference type="ARBA" id="ARBA00022448"/>
    </source>
</evidence>
<evidence type="ECO:0000313" key="9">
    <source>
        <dbReference type="EMBL" id="MBB5374101.1"/>
    </source>
</evidence>
<evidence type="ECO:0000256" key="7">
    <source>
        <dbReference type="ARBA" id="ARBA00023136"/>
    </source>
</evidence>
<proteinExistence type="inferred from homology"/>